<dbReference type="AlphaFoldDB" id="A0AAV6YRP5"/>
<sequence>MYLNFGEIGTNIKNLMEDFQRKKPKEQQKLESITDMKNVKRLLQNQRLSELDATRLVMLYALHYERHSSNALQSLLADLRNRGVSEKYRRLVASVVEFGGKRVRGSDLFSPKDAVAITKQFFKGLKGVENVYTQHQPFLLDTLDQLIKGKLKDNMYPYVGPSTLRDR</sequence>
<dbReference type="EMBL" id="WNYA01025530">
    <property type="protein sequence ID" value="KAG8537899.1"/>
    <property type="molecule type" value="Genomic_DNA"/>
</dbReference>
<accession>A0AAV6YRP5</accession>
<comment type="caution">
    <text evidence="1">The sequence shown here is derived from an EMBL/GenBank/DDBJ whole genome shotgun (WGS) entry which is preliminary data.</text>
</comment>
<keyword evidence="2" id="KW-1185">Reference proteome</keyword>
<dbReference type="SUPFAM" id="SSF56815">
    <property type="entry name" value="Sec1/munc18-like (SM) proteins"/>
    <property type="match status" value="1"/>
</dbReference>
<gene>
    <name evidence="1" type="ORF">GDO81_023598</name>
</gene>
<evidence type="ECO:0000313" key="1">
    <source>
        <dbReference type="EMBL" id="KAG8537899.1"/>
    </source>
</evidence>
<dbReference type="Proteomes" id="UP000824782">
    <property type="component" value="Unassembled WGS sequence"/>
</dbReference>
<name>A0AAV6YRP5_ENGPU</name>
<dbReference type="InterPro" id="IPR036045">
    <property type="entry name" value="Sec1-like_sf"/>
</dbReference>
<protein>
    <submittedName>
        <fullName evidence="1">Uncharacterized protein</fullName>
    </submittedName>
</protein>
<reference evidence="1" key="1">
    <citation type="thesis" date="2020" institute="ProQuest LLC" country="789 East Eisenhower Parkway, Ann Arbor, MI, USA">
        <title>Comparative Genomics and Chromosome Evolution.</title>
        <authorList>
            <person name="Mudd A.B."/>
        </authorList>
    </citation>
    <scope>NUCLEOTIDE SEQUENCE</scope>
    <source>
        <strain evidence="1">237g6f4</strain>
        <tissue evidence="1">Blood</tissue>
    </source>
</reference>
<evidence type="ECO:0000313" key="2">
    <source>
        <dbReference type="Proteomes" id="UP000824782"/>
    </source>
</evidence>
<dbReference type="Gene3D" id="1.25.40.60">
    <property type="match status" value="1"/>
</dbReference>
<organism evidence="1 2">
    <name type="scientific">Engystomops pustulosus</name>
    <name type="common">Tungara frog</name>
    <name type="synonym">Physalaemus pustulosus</name>
    <dbReference type="NCBI Taxonomy" id="76066"/>
    <lineage>
        <taxon>Eukaryota</taxon>
        <taxon>Metazoa</taxon>
        <taxon>Chordata</taxon>
        <taxon>Craniata</taxon>
        <taxon>Vertebrata</taxon>
        <taxon>Euteleostomi</taxon>
        <taxon>Amphibia</taxon>
        <taxon>Batrachia</taxon>
        <taxon>Anura</taxon>
        <taxon>Neobatrachia</taxon>
        <taxon>Hyloidea</taxon>
        <taxon>Leptodactylidae</taxon>
        <taxon>Leiuperinae</taxon>
        <taxon>Engystomops</taxon>
    </lineage>
</organism>
<proteinExistence type="predicted"/>